<feature type="non-terminal residue" evidence="2">
    <location>
        <position position="38"/>
    </location>
</feature>
<dbReference type="AlphaFoldDB" id="A0A061RST8"/>
<gene>
    <name evidence="2" type="ORF">TSPGSL018_21623</name>
</gene>
<feature type="region of interest" description="Disordered" evidence="1">
    <location>
        <begin position="1"/>
        <end position="38"/>
    </location>
</feature>
<evidence type="ECO:0000313" key="2">
    <source>
        <dbReference type="EMBL" id="JAC75947.1"/>
    </source>
</evidence>
<dbReference type="EMBL" id="GBEZ01009658">
    <property type="protein sequence ID" value="JAC75947.1"/>
    <property type="molecule type" value="Transcribed_RNA"/>
</dbReference>
<feature type="compositionally biased region" description="Polar residues" evidence="1">
    <location>
        <begin position="27"/>
        <end position="38"/>
    </location>
</feature>
<organism evidence="2">
    <name type="scientific">Tetraselmis sp. GSL018</name>
    <dbReference type="NCBI Taxonomy" id="582737"/>
    <lineage>
        <taxon>Eukaryota</taxon>
        <taxon>Viridiplantae</taxon>
        <taxon>Chlorophyta</taxon>
        <taxon>core chlorophytes</taxon>
        <taxon>Chlorodendrophyceae</taxon>
        <taxon>Chlorodendrales</taxon>
        <taxon>Chlorodendraceae</taxon>
        <taxon>Tetraselmis</taxon>
    </lineage>
</organism>
<protein>
    <submittedName>
        <fullName evidence="2">Uncharacterized protein</fullName>
    </submittedName>
</protein>
<proteinExistence type="predicted"/>
<accession>A0A061RST8</accession>
<evidence type="ECO:0000256" key="1">
    <source>
        <dbReference type="SAM" id="MobiDB-lite"/>
    </source>
</evidence>
<sequence length="38" mass="4044">MKFHQKWGAVSRGAIQEAQGGWRKPTSGLQGSSQTADG</sequence>
<reference evidence="2" key="1">
    <citation type="submission" date="2014-05" db="EMBL/GenBank/DDBJ databases">
        <title>The transcriptome of the halophilic microalga Tetraselmis sp. GSL018 isolated from the Great Salt Lake, Utah.</title>
        <authorList>
            <person name="Jinkerson R.E."/>
            <person name="D'Adamo S."/>
            <person name="Posewitz M.C."/>
        </authorList>
    </citation>
    <scope>NUCLEOTIDE SEQUENCE</scope>
    <source>
        <strain evidence="2">GSL018</strain>
    </source>
</reference>
<name>A0A061RST8_9CHLO</name>